<evidence type="ECO:0000259" key="1">
    <source>
        <dbReference type="Pfam" id="PF13545"/>
    </source>
</evidence>
<sequence length="238" mass="26451">MPKQLPRFEGRNTLLSTLSLEDQALTSPYTSKFSLHRGMILETPQRAVECLLFPTSGVVSVAVSSEHLMCTIETGLFGFEGMSGASVLLNAKVPSTYLYVRISGSAAKIDTTAYKGLVRESWTIQRHFLKFTQSLITQTAYNAYASRFDNIERRLARLLLMCHDRVLSDRIDITHQLLSKILAVRRSGVTVATLALVGKGLIHAERGEIHIVDRSGLENLVGNSYGPPEGEYNKLFKF</sequence>
<protein>
    <submittedName>
        <fullName evidence="2">Crp/Fnr family transcriptional regulator</fullName>
    </submittedName>
</protein>
<dbReference type="RefSeq" id="WP_139616197.1">
    <property type="nucleotide sequence ID" value="NZ_CP040763.1"/>
</dbReference>
<organism evidence="2 3">
    <name type="scientific">Paracoccus liaowanqingii</name>
    <dbReference type="NCBI Taxonomy" id="2560053"/>
    <lineage>
        <taxon>Bacteria</taxon>
        <taxon>Pseudomonadati</taxon>
        <taxon>Pseudomonadota</taxon>
        <taxon>Alphaproteobacteria</taxon>
        <taxon>Rhodobacterales</taxon>
        <taxon>Paracoccaceae</taxon>
        <taxon>Paracoccus</taxon>
    </lineage>
</organism>
<dbReference type="GO" id="GO:0006355">
    <property type="term" value="P:regulation of DNA-templated transcription"/>
    <property type="evidence" value="ECO:0007669"/>
    <property type="project" value="InterPro"/>
</dbReference>
<dbReference type="KEGG" id="plia:E4191_20330"/>
<reference evidence="3" key="1">
    <citation type="submission" date="2019-05" db="EMBL/GenBank/DDBJ databases">
        <title>Tamlana fucoidanivorans sp. nov., isolated from the surface of algae collected from Fujian province in China.</title>
        <authorList>
            <person name="Li J."/>
        </authorList>
    </citation>
    <scope>NUCLEOTIDE SEQUENCE [LARGE SCALE GENOMIC DNA]</scope>
    <source>
        <strain evidence="3">2251</strain>
        <plasmid evidence="3">unnamed4</plasmid>
    </source>
</reference>
<dbReference type="SUPFAM" id="SSF46785">
    <property type="entry name" value="Winged helix' DNA-binding domain"/>
    <property type="match status" value="1"/>
</dbReference>
<dbReference type="Pfam" id="PF13545">
    <property type="entry name" value="HTH_Crp_2"/>
    <property type="match status" value="1"/>
</dbReference>
<dbReference type="Proteomes" id="UP000296374">
    <property type="component" value="Plasmid unnamed4"/>
</dbReference>
<evidence type="ECO:0000313" key="3">
    <source>
        <dbReference type="Proteomes" id="UP000296374"/>
    </source>
</evidence>
<dbReference type="AlphaFoldDB" id="A0A4Y5SUN6"/>
<geneLocation type="plasmid" evidence="2 3">
    <name>unnamed4</name>
</geneLocation>
<dbReference type="GO" id="GO:0003677">
    <property type="term" value="F:DNA binding"/>
    <property type="evidence" value="ECO:0007669"/>
    <property type="project" value="InterPro"/>
</dbReference>
<dbReference type="InterPro" id="IPR012318">
    <property type="entry name" value="HTH_CRP"/>
</dbReference>
<evidence type="ECO:0000313" key="2">
    <source>
        <dbReference type="EMBL" id="QDA36454.1"/>
    </source>
</evidence>
<dbReference type="InterPro" id="IPR036390">
    <property type="entry name" value="WH_DNA-bd_sf"/>
</dbReference>
<gene>
    <name evidence="2" type="ORF">E4191_20330</name>
</gene>
<dbReference type="Gene3D" id="2.60.120.10">
    <property type="entry name" value="Jelly Rolls"/>
    <property type="match status" value="1"/>
</dbReference>
<accession>A0A4Y5SUN6</accession>
<proteinExistence type="predicted"/>
<dbReference type="EMBL" id="CP040763">
    <property type="protein sequence ID" value="QDA36454.1"/>
    <property type="molecule type" value="Genomic_DNA"/>
</dbReference>
<dbReference type="InterPro" id="IPR014710">
    <property type="entry name" value="RmlC-like_jellyroll"/>
</dbReference>
<feature type="domain" description="HTH crp-type" evidence="1">
    <location>
        <begin position="154"/>
        <end position="220"/>
    </location>
</feature>
<keyword evidence="2" id="KW-0614">Plasmid</keyword>
<name>A0A4Y5SUN6_9RHOB</name>